<reference evidence="2" key="1">
    <citation type="journal article" date="2019" name="Int. J. Syst. Evol. Microbiol.">
        <title>The Global Catalogue of Microorganisms (GCM) 10K type strain sequencing project: providing services to taxonomists for standard genome sequencing and annotation.</title>
        <authorList>
            <consortium name="The Broad Institute Genomics Platform"/>
            <consortium name="The Broad Institute Genome Sequencing Center for Infectious Disease"/>
            <person name="Wu L."/>
            <person name="Ma J."/>
        </authorList>
    </citation>
    <scope>NUCLEOTIDE SEQUENCE [LARGE SCALE GENOMIC DNA]</scope>
    <source>
        <strain evidence="2">CCUG 39970</strain>
    </source>
</reference>
<dbReference type="Proteomes" id="UP001595939">
    <property type="component" value="Unassembled WGS sequence"/>
</dbReference>
<proteinExistence type="predicted"/>
<evidence type="ECO:0000313" key="2">
    <source>
        <dbReference type="Proteomes" id="UP001595939"/>
    </source>
</evidence>
<organism evidence="1 2">
    <name type="scientific">Deinococcus sonorensis</name>
    <dbReference type="NCBI Taxonomy" id="309891"/>
    <lineage>
        <taxon>Bacteria</taxon>
        <taxon>Thermotogati</taxon>
        <taxon>Deinococcota</taxon>
        <taxon>Deinococci</taxon>
        <taxon>Deinococcales</taxon>
        <taxon>Deinococcaceae</taxon>
        <taxon>Deinococcus</taxon>
    </lineage>
</organism>
<comment type="caution">
    <text evidence="1">The sequence shown here is derived from an EMBL/GenBank/DDBJ whole genome shotgun (WGS) entry which is preliminary data.</text>
</comment>
<dbReference type="RefSeq" id="WP_380129954.1">
    <property type="nucleotide sequence ID" value="NZ_JBHSEG010000008.1"/>
</dbReference>
<accession>A0ABV8Y8C4</accession>
<evidence type="ECO:0000313" key="1">
    <source>
        <dbReference type="EMBL" id="MFC4455240.1"/>
    </source>
</evidence>
<sequence length="94" mass="10264">MTPRPSGPPPAWLALQQQPLRDERGVARWRSGFLAGYLAAHRHARQGGRTTALPCPPRTHRQGFRAGVTAYRTLAGPERAPAPAAPQARIRRPA</sequence>
<dbReference type="EMBL" id="JBHSEG010000008">
    <property type="protein sequence ID" value="MFC4455240.1"/>
    <property type="molecule type" value="Genomic_DNA"/>
</dbReference>
<keyword evidence="2" id="KW-1185">Reference proteome</keyword>
<name>A0ABV8Y8C4_9DEIO</name>
<gene>
    <name evidence="1" type="ORF">ACFO0P_15790</name>
</gene>
<protein>
    <submittedName>
        <fullName evidence="1">Uncharacterized protein</fullName>
    </submittedName>
</protein>